<dbReference type="EMBL" id="WFKQ01000013">
    <property type="protein sequence ID" value="MUG33272.1"/>
    <property type="molecule type" value="Genomic_DNA"/>
</dbReference>
<gene>
    <name evidence="1" type="ORF">GB996_10790</name>
</gene>
<sequence length="79" mass="9041">MFKSVNKFLGKASEVIDQASESLEQKVDSMSKQRKIKKDKALQKYKEERAQMIIDGNYDSEEAMDKDLAEIEAQVLGKK</sequence>
<keyword evidence="2" id="KW-1185">Reference proteome</keyword>
<evidence type="ECO:0000313" key="2">
    <source>
        <dbReference type="Proteomes" id="UP000442109"/>
    </source>
</evidence>
<dbReference type="Proteomes" id="UP000442109">
    <property type="component" value="Unassembled WGS sequence"/>
</dbReference>
<reference evidence="1 2" key="1">
    <citation type="journal article" date="2019" name="PLoS ONE">
        <title>Pup mortality in New Zealand sea lions (Phocarctos hookeri) at Enderby Island, Auckland Islands, 2013-18.</title>
        <authorList>
            <person name="Michael S.A."/>
            <person name="Hayman D.T.S."/>
            <person name="Gray R."/>
            <person name="Zhang J."/>
            <person name="Rogers L."/>
            <person name="Roe W.D."/>
        </authorList>
    </citation>
    <scope>NUCLEOTIDE SEQUENCE [LARGE SCALE GENOMIC DNA]</scope>
    <source>
        <strain evidence="1 2">SM868</strain>
    </source>
</reference>
<proteinExistence type="predicted"/>
<evidence type="ECO:0000313" key="1">
    <source>
        <dbReference type="EMBL" id="MUG33272.1"/>
    </source>
</evidence>
<accession>A0A844M2T5</accession>
<dbReference type="RefSeq" id="WP_155587665.1">
    <property type="nucleotide sequence ID" value="NZ_WFKQ01000013.1"/>
</dbReference>
<organism evidence="1 2">
    <name type="scientific">Psychrobacter sanguinis</name>
    <dbReference type="NCBI Taxonomy" id="861445"/>
    <lineage>
        <taxon>Bacteria</taxon>
        <taxon>Pseudomonadati</taxon>
        <taxon>Pseudomonadota</taxon>
        <taxon>Gammaproteobacteria</taxon>
        <taxon>Moraxellales</taxon>
        <taxon>Moraxellaceae</taxon>
        <taxon>Psychrobacter</taxon>
    </lineage>
</organism>
<comment type="caution">
    <text evidence="1">The sequence shown here is derived from an EMBL/GenBank/DDBJ whole genome shotgun (WGS) entry which is preliminary data.</text>
</comment>
<name>A0A844M2T5_9GAMM</name>
<protein>
    <submittedName>
        <fullName evidence="1">Uncharacterized protein</fullName>
    </submittedName>
</protein>
<dbReference type="AlphaFoldDB" id="A0A844M2T5"/>